<dbReference type="GO" id="GO:0008270">
    <property type="term" value="F:zinc ion binding"/>
    <property type="evidence" value="ECO:0007669"/>
    <property type="project" value="UniProtKB-KW"/>
</dbReference>
<evidence type="ECO:0000256" key="1">
    <source>
        <dbReference type="PROSITE-ProRule" id="PRU00175"/>
    </source>
</evidence>
<dbReference type="Proteomes" id="UP000504603">
    <property type="component" value="Unplaced"/>
</dbReference>
<keyword evidence="2" id="KW-1133">Transmembrane helix</keyword>
<keyword evidence="2" id="KW-0472">Membrane</keyword>
<organism evidence="4 5">
    <name type="scientific">Momordica charantia</name>
    <name type="common">Bitter gourd</name>
    <name type="synonym">Balsam pear</name>
    <dbReference type="NCBI Taxonomy" id="3673"/>
    <lineage>
        <taxon>Eukaryota</taxon>
        <taxon>Viridiplantae</taxon>
        <taxon>Streptophyta</taxon>
        <taxon>Embryophyta</taxon>
        <taxon>Tracheophyta</taxon>
        <taxon>Spermatophyta</taxon>
        <taxon>Magnoliopsida</taxon>
        <taxon>eudicotyledons</taxon>
        <taxon>Gunneridae</taxon>
        <taxon>Pentapetalae</taxon>
        <taxon>rosids</taxon>
        <taxon>fabids</taxon>
        <taxon>Cucurbitales</taxon>
        <taxon>Cucurbitaceae</taxon>
        <taxon>Momordiceae</taxon>
        <taxon>Momordica</taxon>
    </lineage>
</organism>
<dbReference type="Pfam" id="PF13639">
    <property type="entry name" value="zf-RING_2"/>
    <property type="match status" value="1"/>
</dbReference>
<dbReference type="Gene3D" id="3.30.40.10">
    <property type="entry name" value="Zinc/RING finger domain, C3HC4 (zinc finger)"/>
    <property type="match status" value="1"/>
</dbReference>
<keyword evidence="4" id="KW-1185">Reference proteome</keyword>
<dbReference type="PANTHER" id="PTHR22765:SF434">
    <property type="entry name" value="GB|AAD18119.1-RELATED"/>
    <property type="match status" value="1"/>
</dbReference>
<dbReference type="RefSeq" id="XP_022158252.1">
    <property type="nucleotide sequence ID" value="XM_022302560.1"/>
</dbReference>
<dbReference type="InterPro" id="IPR001841">
    <property type="entry name" value="Znf_RING"/>
</dbReference>
<accession>A0A6J1DWR6</accession>
<feature type="transmembrane region" description="Helical" evidence="2">
    <location>
        <begin position="16"/>
        <end position="35"/>
    </location>
</feature>
<evidence type="ECO:0000256" key="2">
    <source>
        <dbReference type="SAM" id="Phobius"/>
    </source>
</evidence>
<dbReference type="GO" id="GO:0006511">
    <property type="term" value="P:ubiquitin-dependent protein catabolic process"/>
    <property type="evidence" value="ECO:0007669"/>
    <property type="project" value="TreeGrafter"/>
</dbReference>
<dbReference type="GeneID" id="111024787"/>
<dbReference type="PROSITE" id="PS50089">
    <property type="entry name" value="ZF_RING_2"/>
    <property type="match status" value="1"/>
</dbReference>
<dbReference type="OrthoDB" id="9984778at2759"/>
<keyword evidence="2" id="KW-0812">Transmembrane</keyword>
<sequence>MSELSPQPPLDAVDDAIFALPVAIVLFICILYYVVQTLCCKEREAGEILPVTAPPEIVPAQIRPLLFEASEFTDGGGGECVICLCGYEEGEKWLKMKCGHIFHRSCIERWLMVGRHCPLCRSCLSAVVVHCGGATVPQIPQMSDLRRIRT</sequence>
<keyword evidence="1" id="KW-0479">Metal-binding</keyword>
<reference evidence="5" key="1">
    <citation type="submission" date="2025-08" db="UniProtKB">
        <authorList>
            <consortium name="RefSeq"/>
        </authorList>
    </citation>
    <scope>IDENTIFICATION</scope>
    <source>
        <strain evidence="5">OHB3-1</strain>
    </source>
</reference>
<dbReference type="PANTHER" id="PTHR22765">
    <property type="entry name" value="RING FINGER AND PROTEASE ASSOCIATED DOMAIN-CONTAINING"/>
    <property type="match status" value="1"/>
</dbReference>
<evidence type="ECO:0000313" key="5">
    <source>
        <dbReference type="RefSeq" id="XP_022158252.1"/>
    </source>
</evidence>
<dbReference type="KEGG" id="mcha:111024787"/>
<feature type="domain" description="RING-type" evidence="3">
    <location>
        <begin position="80"/>
        <end position="121"/>
    </location>
</feature>
<dbReference type="SMART" id="SM00184">
    <property type="entry name" value="RING"/>
    <property type="match status" value="1"/>
</dbReference>
<name>A0A6J1DWR6_MOMCH</name>
<evidence type="ECO:0000313" key="4">
    <source>
        <dbReference type="Proteomes" id="UP000504603"/>
    </source>
</evidence>
<dbReference type="GO" id="GO:0061630">
    <property type="term" value="F:ubiquitin protein ligase activity"/>
    <property type="evidence" value="ECO:0007669"/>
    <property type="project" value="TreeGrafter"/>
</dbReference>
<proteinExistence type="predicted"/>
<dbReference type="InterPro" id="IPR051826">
    <property type="entry name" value="E3_ubiquitin-ligase_domain"/>
</dbReference>
<protein>
    <submittedName>
        <fullName evidence="5">E3 ubiquitin-protein ligase RHA2B-like</fullName>
    </submittedName>
</protein>
<dbReference type="SUPFAM" id="SSF57850">
    <property type="entry name" value="RING/U-box"/>
    <property type="match status" value="1"/>
</dbReference>
<dbReference type="InterPro" id="IPR013083">
    <property type="entry name" value="Znf_RING/FYVE/PHD"/>
</dbReference>
<gene>
    <name evidence="5" type="primary">LOC111024787</name>
</gene>
<evidence type="ECO:0000259" key="3">
    <source>
        <dbReference type="PROSITE" id="PS50089"/>
    </source>
</evidence>
<keyword evidence="1" id="KW-0863">Zinc-finger</keyword>
<dbReference type="AlphaFoldDB" id="A0A6J1DWR6"/>
<keyword evidence="1" id="KW-0862">Zinc</keyword>